<evidence type="ECO:0000313" key="2">
    <source>
        <dbReference type="Proteomes" id="UP000500961"/>
    </source>
</evidence>
<protein>
    <submittedName>
        <fullName evidence="1">Uncharacterized protein</fullName>
    </submittedName>
</protein>
<dbReference type="KEGG" id="ttz:FHG85_10175"/>
<gene>
    <name evidence="1" type="ORF">FHG85_10175</name>
</gene>
<reference evidence="1 2" key="1">
    <citation type="submission" date="2019-07" db="EMBL/GenBank/DDBJ databases">
        <title>Thalassofilum flectens gen. nov., sp. nov., a novel moderate thermophilic anaerobe from a shallow sea hot spring in Kunashir Island (Russia), representing a new family in the order Bacteroidales, and proposal of Thalassofilacea fam. nov.</title>
        <authorList>
            <person name="Kochetkova T.V."/>
            <person name="Podosokorskaya O.A."/>
            <person name="Novikov A."/>
            <person name="Elcheninov A.G."/>
            <person name="Toshchakov S.V."/>
            <person name="Kublanov I.V."/>
        </authorList>
    </citation>
    <scope>NUCLEOTIDE SEQUENCE [LARGE SCALE GENOMIC DNA]</scope>
    <source>
        <strain evidence="1 2">38-H</strain>
    </source>
</reference>
<proteinExistence type="predicted"/>
<dbReference type="AlphaFoldDB" id="A0A7D4BC72"/>
<accession>A0A7D4BC72</accession>
<evidence type="ECO:0000313" key="1">
    <source>
        <dbReference type="EMBL" id="QKG80620.1"/>
    </source>
</evidence>
<dbReference type="Proteomes" id="UP000500961">
    <property type="component" value="Chromosome"/>
</dbReference>
<sequence>MTKRRGKSICIKKITPTNEPQVKRIEELVDKILAANASASSASNPQADTSKWEREIDNLVYSLYGLNEEEIKIIVGANDNLPQTTMNKNE</sequence>
<organism evidence="1 2">
    <name type="scientific">Tenuifilum thalassicum</name>
    <dbReference type="NCBI Taxonomy" id="2590900"/>
    <lineage>
        <taxon>Bacteria</taxon>
        <taxon>Pseudomonadati</taxon>
        <taxon>Bacteroidota</taxon>
        <taxon>Bacteroidia</taxon>
        <taxon>Bacteroidales</taxon>
        <taxon>Tenuifilaceae</taxon>
        <taxon>Tenuifilum</taxon>
    </lineage>
</organism>
<dbReference type="EMBL" id="CP041345">
    <property type="protein sequence ID" value="QKG80620.1"/>
    <property type="molecule type" value="Genomic_DNA"/>
</dbReference>
<dbReference type="RefSeq" id="WP_173075521.1">
    <property type="nucleotide sequence ID" value="NZ_CP041345.1"/>
</dbReference>
<keyword evidence="2" id="KW-1185">Reference proteome</keyword>
<name>A0A7D4BC72_9BACT</name>